<reference evidence="2" key="2">
    <citation type="journal article" date="2018" name="Genome Biol.">
        <title>SKESA: strategic k-mer extension for scrupulous assemblies.</title>
        <authorList>
            <person name="Souvorov A."/>
            <person name="Agarwala R."/>
            <person name="Lipman D.J."/>
        </authorList>
    </citation>
    <scope>NUCLEOTIDE SEQUENCE</scope>
    <source>
        <strain evidence="3">SSI_AA367</strain>
        <strain evidence="2">Tha16</strain>
    </source>
</reference>
<dbReference type="Proteomes" id="UP000034636">
    <property type="component" value="Plasmid pYU39_89"/>
</dbReference>
<gene>
    <name evidence="2" type="ORF">G0M00_13305</name>
    <name evidence="3" type="ORF">G0N78_18480</name>
    <name evidence="1" type="ORF">SE14_05079</name>
</gene>
<evidence type="ECO:0000313" key="1">
    <source>
        <dbReference type="EMBL" id="AKH10411.1"/>
    </source>
</evidence>
<reference evidence="1 4" key="1">
    <citation type="journal article" date="2015" name="Genome Announc.">
        <title>Complete Genome Sequencing of a Multidrug-Resistant and Human-Invasive Salmonella enterica Serovar Typhimurium Strain of the Emerging Sequence Type 213 Genotype.</title>
        <authorList>
            <person name="Calva E."/>
            <person name="Silva C."/>
            <person name="Zaidi M.B."/>
            <person name="Sanchez-Flores A."/>
            <person name="Estrada K."/>
            <person name="Silva G.G."/>
            <person name="Soto-Jimenez L.M."/>
            <person name="Wiesner M."/>
            <person name="Fernandez-Mora M."/>
            <person name="Edwards R.A."/>
            <person name="Vinuesa P."/>
        </authorList>
    </citation>
    <scope>NUCLEOTIDE SEQUENCE [LARGE SCALE GENOMIC DNA]</scope>
    <source>
        <strain evidence="1 4">YU39</strain>
        <plasmid evidence="1 4">pYU39_89</plasmid>
    </source>
</reference>
<proteinExistence type="predicted"/>
<evidence type="ECO:0000313" key="3">
    <source>
        <dbReference type="EMBL" id="HAD1340724.1"/>
    </source>
</evidence>
<evidence type="ECO:0000313" key="4">
    <source>
        <dbReference type="Proteomes" id="UP000034636"/>
    </source>
</evidence>
<dbReference type="RefSeq" id="WP_000046500.1">
    <property type="nucleotide sequence ID" value="NZ_CDJP01000225.1"/>
</dbReference>
<protein>
    <submittedName>
        <fullName evidence="1">Putative tail length determination protein</fullName>
    </submittedName>
    <submittedName>
        <fullName evidence="2">Tail length tape measure protein</fullName>
    </submittedName>
</protein>
<organism evidence="1 4">
    <name type="scientific">Salmonella typhimurium</name>
    <dbReference type="NCBI Taxonomy" id="90371"/>
    <lineage>
        <taxon>Bacteria</taxon>
        <taxon>Pseudomonadati</taxon>
        <taxon>Pseudomonadota</taxon>
        <taxon>Gammaproteobacteria</taxon>
        <taxon>Enterobacterales</taxon>
        <taxon>Enterobacteriaceae</taxon>
        <taxon>Salmonella</taxon>
    </lineage>
</organism>
<dbReference type="AlphaFoldDB" id="A0A0F7JE05"/>
<dbReference type="EMBL" id="DAANKK010000019">
    <property type="protein sequence ID" value="HAD0245593.1"/>
    <property type="molecule type" value="Genomic_DNA"/>
</dbReference>
<reference evidence="2" key="3">
    <citation type="submission" date="2019-08" db="EMBL/GenBank/DDBJ databases">
        <authorList>
            <consortium name="NCBI Pathogen Detection Project"/>
        </authorList>
    </citation>
    <scope>NUCLEOTIDE SEQUENCE</scope>
    <source>
        <strain evidence="3">SSI_AA367</strain>
        <strain evidence="2">Tha16</strain>
    </source>
</reference>
<name>A0A0F7JE05_SALTM</name>
<accession>A0A0F7JE05</accession>
<dbReference type="EMBL" id="CP011430">
    <property type="protein sequence ID" value="AKH10411.1"/>
    <property type="molecule type" value="Genomic_DNA"/>
</dbReference>
<keyword evidence="1" id="KW-0614">Plasmid</keyword>
<dbReference type="PATRIC" id="fig|59201.158.peg.5003"/>
<evidence type="ECO:0000313" key="2">
    <source>
        <dbReference type="EMBL" id="HAD0245593.1"/>
    </source>
</evidence>
<sequence>MAQELQQYFLQSVLINDNKVPRDWIFTAVYVEKTSLKAPLLKLEIHDATGTVIDDWKAKYGASLVAEMGDPNGNAGTFKTDFFVTSAMLAGDVVTVIAVSEDVRRFKIPSPRTNLHTNKTPDAIFKAYSGKLKITSSVLKRAVTYHLNAGDKPSKMLSEIARDKGALCWVCRGEFNFYTLADLMKQTPSFTYEGNNPKAEYTLSKMRLLQQEHATTAKNQYRFVGYSMTDGYVEYGDSSLPVRYISDSDMETLRNMQLSLVPKMDIEVAGNPDIKPGMVIEIIVYRYDQENRIDESMPRKLIVKNVAHFEDRVGYTTRMILGVPNK</sequence>
<dbReference type="EMBL" id="DAANTJ010000016">
    <property type="protein sequence ID" value="HAD1340724.1"/>
    <property type="molecule type" value="Genomic_DNA"/>
</dbReference>
<geneLocation type="plasmid" evidence="1 4">
    <name>pYU39_89</name>
</geneLocation>